<feature type="chain" id="PRO_5040501538" evidence="1">
    <location>
        <begin position="27"/>
        <end position="204"/>
    </location>
</feature>
<dbReference type="Pfam" id="PF07841">
    <property type="entry name" value="DM4_12"/>
    <property type="match status" value="1"/>
</dbReference>
<dbReference type="EMBL" id="OU892278">
    <property type="protein sequence ID" value="CAG9764477.1"/>
    <property type="molecule type" value="Genomic_DNA"/>
</dbReference>
<reference evidence="2" key="1">
    <citation type="submission" date="2022-01" db="EMBL/GenBank/DDBJ databases">
        <authorList>
            <person name="King R."/>
        </authorList>
    </citation>
    <scope>NUCLEOTIDE SEQUENCE</scope>
</reference>
<dbReference type="PANTHER" id="PTHR21398">
    <property type="entry name" value="AGAP007094-PA"/>
    <property type="match status" value="1"/>
</dbReference>
<evidence type="ECO:0000313" key="2">
    <source>
        <dbReference type="EMBL" id="CAG9764477.1"/>
    </source>
</evidence>
<proteinExistence type="predicted"/>
<dbReference type="Proteomes" id="UP001152799">
    <property type="component" value="Chromosome 2"/>
</dbReference>
<sequence>MIIFRKVVTVLCVGLVFTWNIHHTDGILSNYVNPYFHFPYGAPYMGILTAFAVPLKVQTPGDIFLSVNFEAAYSLPTNQTEFTFPPVIAASARQLLYEIFERKLESHGYPGRPCLLRAICEGAELSTAGTGVLGDIVHLILTPSSTLNANLTATYQEAEGQATKKGKCKKFRKVCNFSILKLFTWVGDVLNKYGFSIKDILKLK</sequence>
<dbReference type="SMART" id="SM00718">
    <property type="entry name" value="DM4_12"/>
    <property type="match status" value="1"/>
</dbReference>
<keyword evidence="1" id="KW-0732">Signal</keyword>
<gene>
    <name evidence="2" type="ORF">CEUTPL_LOCUS5117</name>
</gene>
<accession>A0A9N9QGY6</accession>
<dbReference type="OrthoDB" id="6340174at2759"/>
<feature type="signal peptide" evidence="1">
    <location>
        <begin position="1"/>
        <end position="26"/>
    </location>
</feature>
<organism evidence="2 3">
    <name type="scientific">Ceutorhynchus assimilis</name>
    <name type="common">cabbage seed weevil</name>
    <dbReference type="NCBI Taxonomy" id="467358"/>
    <lineage>
        <taxon>Eukaryota</taxon>
        <taxon>Metazoa</taxon>
        <taxon>Ecdysozoa</taxon>
        <taxon>Arthropoda</taxon>
        <taxon>Hexapoda</taxon>
        <taxon>Insecta</taxon>
        <taxon>Pterygota</taxon>
        <taxon>Neoptera</taxon>
        <taxon>Endopterygota</taxon>
        <taxon>Coleoptera</taxon>
        <taxon>Polyphaga</taxon>
        <taxon>Cucujiformia</taxon>
        <taxon>Curculionidae</taxon>
        <taxon>Ceutorhynchinae</taxon>
        <taxon>Ceutorhynchus</taxon>
    </lineage>
</organism>
<evidence type="ECO:0000256" key="1">
    <source>
        <dbReference type="SAM" id="SignalP"/>
    </source>
</evidence>
<evidence type="ECO:0000313" key="3">
    <source>
        <dbReference type="Proteomes" id="UP001152799"/>
    </source>
</evidence>
<name>A0A9N9QGY6_9CUCU</name>
<keyword evidence="3" id="KW-1185">Reference proteome</keyword>
<dbReference type="AlphaFoldDB" id="A0A9N9QGY6"/>
<protein>
    <submittedName>
        <fullName evidence="2">Uncharacterized protein</fullName>
    </submittedName>
</protein>
<dbReference type="PANTHER" id="PTHR21398:SF22">
    <property type="entry name" value="IP12060P-RELATED"/>
    <property type="match status" value="1"/>
</dbReference>
<dbReference type="InterPro" id="IPR006631">
    <property type="entry name" value="DM4_12"/>
</dbReference>